<dbReference type="EMBL" id="LR593886">
    <property type="protein sequence ID" value="VTR93680.1"/>
    <property type="molecule type" value="Genomic_DNA"/>
</dbReference>
<organism evidence="1 2">
    <name type="scientific">Gemmata massiliana</name>
    <dbReference type="NCBI Taxonomy" id="1210884"/>
    <lineage>
        <taxon>Bacteria</taxon>
        <taxon>Pseudomonadati</taxon>
        <taxon>Planctomycetota</taxon>
        <taxon>Planctomycetia</taxon>
        <taxon>Gemmatales</taxon>
        <taxon>Gemmataceae</taxon>
        <taxon>Gemmata</taxon>
    </lineage>
</organism>
<accession>A0A6P2D2R3</accession>
<gene>
    <name evidence="1" type="ORF">SOIL9_40340</name>
</gene>
<dbReference type="AlphaFoldDB" id="A0A6P2D2R3"/>
<dbReference type="Proteomes" id="UP000464178">
    <property type="component" value="Chromosome"/>
</dbReference>
<dbReference type="KEGG" id="gms:SOIL9_40340"/>
<protein>
    <submittedName>
        <fullName evidence="1">Uncharacterized protein</fullName>
    </submittedName>
</protein>
<sequence length="65" mass="7258">MVARVVLSDMGQDAVLGGDTEALVARLTRAAYEVALRYRPDRPFTELELALWREIRTVLNAPEAT</sequence>
<proteinExistence type="predicted"/>
<name>A0A6P2D2R3_9BACT</name>
<dbReference type="RefSeq" id="WP_162668368.1">
    <property type="nucleotide sequence ID" value="NZ_LR593886.1"/>
</dbReference>
<reference evidence="1 2" key="1">
    <citation type="submission" date="2019-05" db="EMBL/GenBank/DDBJ databases">
        <authorList>
            <consortium name="Science for Life Laboratories"/>
        </authorList>
    </citation>
    <scope>NUCLEOTIDE SEQUENCE [LARGE SCALE GENOMIC DNA]</scope>
    <source>
        <strain evidence="1">Soil9</strain>
    </source>
</reference>
<keyword evidence="2" id="KW-1185">Reference proteome</keyword>
<evidence type="ECO:0000313" key="1">
    <source>
        <dbReference type="EMBL" id="VTR93680.1"/>
    </source>
</evidence>
<evidence type="ECO:0000313" key="2">
    <source>
        <dbReference type="Proteomes" id="UP000464178"/>
    </source>
</evidence>